<evidence type="ECO:0000313" key="1">
    <source>
        <dbReference type="EMBL" id="QBP10442.1"/>
    </source>
</evidence>
<dbReference type="OrthoDB" id="9780310at2"/>
<dbReference type="AlphaFoldDB" id="A0A482IRB6"/>
<dbReference type="EMBL" id="CP037900">
    <property type="protein sequence ID" value="QBP10442.1"/>
    <property type="molecule type" value="Genomic_DNA"/>
</dbReference>
<sequence>MSAKGKQSNQLHAPEIFAKSIAGRWRSAALRAAPGMIVLSPYLTSKTAESVLAAGKECEVHTLFEVDQFASGASSIKTLKRLAEKGHKLFHLPDLHAKAFVDPASFASIGSQNLTNAGTKRKELSVAFSDSVLPRHVWDLIQPWLRDRVLISPEMIAEMEVSIGPAAKAFKVAKAAAQKAQKEYELRVKGHLAEGRKKERQLKLRSLRSALAEKVKSKETILATVKERGRRDGPDMVYTRTLKPERGRRFTDWTIDGEVTKLIWLRRYLCVMEDDGRIGWARVADHRITLINTDMRSPNDQIAVDGEKYSLGFEGVPPDENDSNLLIRLYTDDGLIVCTIDAWFHPGSLTIQDTTWTRNFSASADHKAKVQEWIHSDRFGRKVMQLMTEPFSYERSLSGEQADRFFGPVGTKVKLRVVAEHGWPVLVGNRSED</sequence>
<gene>
    <name evidence="1" type="ORF">DDF84_012110</name>
</gene>
<reference evidence="1 2" key="1">
    <citation type="submission" date="2019-03" db="EMBL/GenBank/DDBJ databases">
        <title>Comparative insights into the high quality Complete genome sequence of highly metal resistant Cupriavidus metallidurans strain BS1 isolated from a gold-copper mine.</title>
        <authorList>
            <person name="Mazhar H.S."/>
            <person name="Rensing C."/>
        </authorList>
    </citation>
    <scope>NUCLEOTIDE SEQUENCE [LARGE SCALE GENOMIC DNA]</scope>
    <source>
        <strain evidence="1 2">BS1</strain>
    </source>
</reference>
<evidence type="ECO:0000313" key="2">
    <source>
        <dbReference type="Proteomes" id="UP000253772"/>
    </source>
</evidence>
<protein>
    <recommendedName>
        <fullName evidence="3">Phospholipase D-like domain-containing protein</fullName>
    </recommendedName>
</protein>
<accession>A0A482IRB6</accession>
<dbReference type="RefSeq" id="WP_133258054.1">
    <property type="nucleotide sequence ID" value="NZ_CP037900.1"/>
</dbReference>
<proteinExistence type="predicted"/>
<evidence type="ECO:0008006" key="3">
    <source>
        <dbReference type="Google" id="ProtNLM"/>
    </source>
</evidence>
<dbReference type="Proteomes" id="UP000253772">
    <property type="component" value="Chromosome c1"/>
</dbReference>
<organism evidence="1 2">
    <name type="scientific">Cupriavidus metallidurans</name>
    <dbReference type="NCBI Taxonomy" id="119219"/>
    <lineage>
        <taxon>Bacteria</taxon>
        <taxon>Pseudomonadati</taxon>
        <taxon>Pseudomonadota</taxon>
        <taxon>Betaproteobacteria</taxon>
        <taxon>Burkholderiales</taxon>
        <taxon>Burkholderiaceae</taxon>
        <taxon>Cupriavidus</taxon>
    </lineage>
</organism>
<dbReference type="Gene3D" id="3.30.870.10">
    <property type="entry name" value="Endonuclease Chain A"/>
    <property type="match status" value="1"/>
</dbReference>
<name>A0A482IRB6_9BURK</name>